<dbReference type="InterPro" id="IPR053138">
    <property type="entry name" value="N-alpha-Ac-DABA_deacetylase"/>
</dbReference>
<dbReference type="PANTHER" id="PTHR37326:SF1">
    <property type="entry name" value="BLL3975 PROTEIN"/>
    <property type="match status" value="1"/>
</dbReference>
<evidence type="ECO:0000256" key="1">
    <source>
        <dbReference type="ARBA" id="ARBA00001947"/>
    </source>
</evidence>
<comment type="cofactor">
    <cofactor evidence="1">
        <name>Zn(2+)</name>
        <dbReference type="ChEBI" id="CHEBI:29105"/>
    </cofactor>
</comment>
<keyword evidence="7" id="KW-1185">Reference proteome</keyword>
<dbReference type="InterPro" id="IPR055438">
    <property type="entry name" value="AstE_AspA_cat"/>
</dbReference>
<evidence type="ECO:0000256" key="4">
    <source>
        <dbReference type="ARBA" id="ARBA00022833"/>
    </source>
</evidence>
<dbReference type="Pfam" id="PF24827">
    <property type="entry name" value="AstE_AspA_cat"/>
    <property type="match status" value="1"/>
</dbReference>
<dbReference type="CDD" id="cd06250">
    <property type="entry name" value="M14_PaAOTO_like"/>
    <property type="match status" value="1"/>
</dbReference>
<dbReference type="GO" id="GO:0046872">
    <property type="term" value="F:metal ion binding"/>
    <property type="evidence" value="ECO:0007669"/>
    <property type="project" value="UniProtKB-KW"/>
</dbReference>
<name>A0A369T7E3_9PROT</name>
<sequence length="379" mass="40582">MPRDILDVPLRQSAPGTRRTVRMVRYGAAEARPKAYIHAALHADETPGILVAHHLMRLLDAAEARGEIAGQVVLVPYANPIGLAQYVNGDQFGRHDLNSGANFNRGWPDLFAPVAERVDGHLGGGAEANVDVIRKAMREVLDSRAPTREIDSLRLALAREACDADFVLDLHCDDEGLMHLFLVPSLWPAAADLAGELGCSAVMLADDTGGATFAESFARPWSRLALSFPGYSIPQACFSATVELRGFADVSDALAEGDALALFRELQRRGHVAGEPGSAPSAPCEATDFDACDVVRAPFAGVVSYRVELGQHVERGEAIADLLDPAAGEASTARRAIHADTDGLVLSRRLRKLVSAGEVIAKIVGKESLTHRQGYLLED</sequence>
<evidence type="ECO:0000256" key="3">
    <source>
        <dbReference type="ARBA" id="ARBA00022801"/>
    </source>
</evidence>
<dbReference type="PANTHER" id="PTHR37326">
    <property type="entry name" value="BLL3975 PROTEIN"/>
    <property type="match status" value="1"/>
</dbReference>
<dbReference type="GO" id="GO:0016788">
    <property type="term" value="F:hydrolase activity, acting on ester bonds"/>
    <property type="evidence" value="ECO:0007669"/>
    <property type="project" value="InterPro"/>
</dbReference>
<evidence type="ECO:0000256" key="2">
    <source>
        <dbReference type="ARBA" id="ARBA00022723"/>
    </source>
</evidence>
<keyword evidence="3" id="KW-0378">Hydrolase</keyword>
<organism evidence="6 7">
    <name type="scientific">Ferruginivarius sediminum</name>
    <dbReference type="NCBI Taxonomy" id="2661937"/>
    <lineage>
        <taxon>Bacteria</taxon>
        <taxon>Pseudomonadati</taxon>
        <taxon>Pseudomonadota</taxon>
        <taxon>Alphaproteobacteria</taxon>
        <taxon>Rhodospirillales</taxon>
        <taxon>Rhodospirillaceae</taxon>
        <taxon>Ferruginivarius</taxon>
    </lineage>
</organism>
<keyword evidence="2" id="KW-0479">Metal-binding</keyword>
<protein>
    <submittedName>
        <fullName evidence="6">Succinylglutamate desuccinylase</fullName>
    </submittedName>
</protein>
<dbReference type="Gene3D" id="2.40.50.100">
    <property type="match status" value="1"/>
</dbReference>
<dbReference type="RefSeq" id="WP_114583799.1">
    <property type="nucleotide sequence ID" value="NZ_QPMH01000032.1"/>
</dbReference>
<reference evidence="6 7" key="1">
    <citation type="submission" date="2018-07" db="EMBL/GenBank/DDBJ databases">
        <title>Venubactetium sediminum gen. nov., sp. nov., isolated from a marine solar saltern.</title>
        <authorList>
            <person name="Wang S."/>
        </authorList>
    </citation>
    <scope>NUCLEOTIDE SEQUENCE [LARGE SCALE GENOMIC DNA]</scope>
    <source>
        <strain evidence="6 7">WD2A32</strain>
    </source>
</reference>
<proteinExistence type="predicted"/>
<feature type="domain" description="Succinylglutamate desuccinylase/Aspartoacylase catalytic" evidence="5">
    <location>
        <begin position="33"/>
        <end position="224"/>
    </location>
</feature>
<evidence type="ECO:0000313" key="6">
    <source>
        <dbReference type="EMBL" id="RDD60275.1"/>
    </source>
</evidence>
<dbReference type="Gene3D" id="3.40.630.10">
    <property type="entry name" value="Zn peptidases"/>
    <property type="match status" value="1"/>
</dbReference>
<keyword evidence="4" id="KW-0862">Zinc</keyword>
<evidence type="ECO:0000313" key="7">
    <source>
        <dbReference type="Proteomes" id="UP000253941"/>
    </source>
</evidence>
<dbReference type="AlphaFoldDB" id="A0A369T7E3"/>
<evidence type="ECO:0000259" key="5">
    <source>
        <dbReference type="Pfam" id="PF24827"/>
    </source>
</evidence>
<accession>A0A369T7E3</accession>
<dbReference type="SUPFAM" id="SSF53187">
    <property type="entry name" value="Zn-dependent exopeptidases"/>
    <property type="match status" value="1"/>
</dbReference>
<gene>
    <name evidence="6" type="ORF">DRB17_18940</name>
</gene>
<dbReference type="Proteomes" id="UP000253941">
    <property type="component" value="Unassembled WGS sequence"/>
</dbReference>
<comment type="caution">
    <text evidence="6">The sequence shown here is derived from an EMBL/GenBank/DDBJ whole genome shotgun (WGS) entry which is preliminary data.</text>
</comment>
<dbReference type="EMBL" id="QPMH01000032">
    <property type="protein sequence ID" value="RDD60275.1"/>
    <property type="molecule type" value="Genomic_DNA"/>
</dbReference>